<evidence type="ECO:0000313" key="1">
    <source>
        <dbReference type="EMBL" id="KAJ8628866.1"/>
    </source>
</evidence>
<sequence length="95" mass="10942">MVTARKREKKMTERRSTPASTSALGPAAHQRRENGEVRMAAGRPIDLLRQAPQLLLRQSVRNGFNCMKRGEKRKNNTVLGCYDLWRSYFFSLSML</sequence>
<accession>A0ACC2L6R7</accession>
<protein>
    <submittedName>
        <fullName evidence="1">Uncharacterized protein</fullName>
    </submittedName>
</protein>
<organism evidence="1 2">
    <name type="scientific">Persea americana</name>
    <name type="common">Avocado</name>
    <dbReference type="NCBI Taxonomy" id="3435"/>
    <lineage>
        <taxon>Eukaryota</taxon>
        <taxon>Viridiplantae</taxon>
        <taxon>Streptophyta</taxon>
        <taxon>Embryophyta</taxon>
        <taxon>Tracheophyta</taxon>
        <taxon>Spermatophyta</taxon>
        <taxon>Magnoliopsida</taxon>
        <taxon>Magnoliidae</taxon>
        <taxon>Laurales</taxon>
        <taxon>Lauraceae</taxon>
        <taxon>Persea</taxon>
    </lineage>
</organism>
<dbReference type="Proteomes" id="UP001234297">
    <property type="component" value="Chromosome 7"/>
</dbReference>
<gene>
    <name evidence="1" type="ORF">MRB53_022189</name>
</gene>
<comment type="caution">
    <text evidence="1">The sequence shown here is derived from an EMBL/GenBank/DDBJ whole genome shotgun (WGS) entry which is preliminary data.</text>
</comment>
<proteinExistence type="predicted"/>
<evidence type="ECO:0000313" key="2">
    <source>
        <dbReference type="Proteomes" id="UP001234297"/>
    </source>
</evidence>
<keyword evidence="2" id="KW-1185">Reference proteome</keyword>
<dbReference type="EMBL" id="CM056815">
    <property type="protein sequence ID" value="KAJ8628866.1"/>
    <property type="molecule type" value="Genomic_DNA"/>
</dbReference>
<name>A0ACC2L6R7_PERAE</name>
<reference evidence="1 2" key="1">
    <citation type="journal article" date="2022" name="Hortic Res">
        <title>A haplotype resolved chromosomal level avocado genome allows analysis of novel avocado genes.</title>
        <authorList>
            <person name="Nath O."/>
            <person name="Fletcher S.J."/>
            <person name="Hayward A."/>
            <person name="Shaw L.M."/>
            <person name="Masouleh A.K."/>
            <person name="Furtado A."/>
            <person name="Henry R.J."/>
            <person name="Mitter N."/>
        </authorList>
    </citation>
    <scope>NUCLEOTIDE SEQUENCE [LARGE SCALE GENOMIC DNA]</scope>
    <source>
        <strain evidence="2">cv. Hass</strain>
    </source>
</reference>